<feature type="region of interest" description="Disordered" evidence="1">
    <location>
        <begin position="1"/>
        <end position="45"/>
    </location>
</feature>
<keyword evidence="3" id="KW-1185">Reference proteome</keyword>
<feature type="region of interest" description="Disordered" evidence="1">
    <location>
        <begin position="124"/>
        <end position="168"/>
    </location>
</feature>
<proteinExistence type="predicted"/>
<sequence length="198" mass="20370">MCRSTANGGRRCPGSRSGRATTSTANATTNDAVPTDAPETREARAARLVAEWQAETGGETREARAARLVAEWEAETGGLSGNNDHHDQSDDGSPRVVHQVVTDGQTLGTLIGINTGRIIRGTAGAGGSGRGGSSGANAADSGDSGDSGRNRGSRREFSGNTGGGSYHIVQNIGENNQIGFVAGVVESDVTINTFRERD</sequence>
<evidence type="ECO:0000256" key="1">
    <source>
        <dbReference type="SAM" id="MobiDB-lite"/>
    </source>
</evidence>
<evidence type="ECO:0000313" key="3">
    <source>
        <dbReference type="Proteomes" id="UP001138997"/>
    </source>
</evidence>
<gene>
    <name evidence="2" type="ORF">LR394_40375</name>
</gene>
<dbReference type="EMBL" id="JAJOMB010000046">
    <property type="protein sequence ID" value="MCD5317167.1"/>
    <property type="molecule type" value="Genomic_DNA"/>
</dbReference>
<feature type="compositionally biased region" description="Gly residues" evidence="1">
    <location>
        <begin position="124"/>
        <end position="134"/>
    </location>
</feature>
<feature type="compositionally biased region" description="Low complexity" evidence="1">
    <location>
        <begin position="8"/>
        <end position="30"/>
    </location>
</feature>
<feature type="compositionally biased region" description="Basic and acidic residues" evidence="1">
    <location>
        <begin position="146"/>
        <end position="157"/>
    </location>
</feature>
<accession>A0A9X1NLE1</accession>
<comment type="caution">
    <text evidence="2">The sequence shown here is derived from an EMBL/GenBank/DDBJ whole genome shotgun (WGS) entry which is preliminary data.</text>
</comment>
<feature type="compositionally biased region" description="Low complexity" evidence="1">
    <location>
        <begin position="135"/>
        <end position="144"/>
    </location>
</feature>
<name>A0A9X1NLE1_9ACTN</name>
<protein>
    <submittedName>
        <fullName evidence="2">Uncharacterized protein</fullName>
    </submittedName>
</protein>
<dbReference type="Proteomes" id="UP001138997">
    <property type="component" value="Unassembled WGS sequence"/>
</dbReference>
<reference evidence="2" key="1">
    <citation type="submission" date="2021-11" db="EMBL/GenBank/DDBJ databases">
        <title>Streptomyces corallinus and Kineosporia corallina sp. nov., two new coral-derived marine actinobacteria.</title>
        <authorList>
            <person name="Buangrab K."/>
            <person name="Sutthacheep M."/>
            <person name="Yeemin T."/>
            <person name="Harunari E."/>
            <person name="Igarashi Y."/>
            <person name="Sripreechasak P."/>
            <person name="Kanchanasin P."/>
            <person name="Tanasupawat S."/>
            <person name="Phongsopitanun W."/>
        </authorList>
    </citation>
    <scope>NUCLEOTIDE SEQUENCE</scope>
    <source>
        <strain evidence="2">JCM 31032</strain>
    </source>
</reference>
<dbReference type="RefSeq" id="WP_231450019.1">
    <property type="nucleotide sequence ID" value="NZ_JAJOMB010000046.1"/>
</dbReference>
<dbReference type="AlphaFoldDB" id="A0A9X1NLE1"/>
<organism evidence="2 3">
    <name type="scientific">Kineosporia babensis</name>
    <dbReference type="NCBI Taxonomy" id="499548"/>
    <lineage>
        <taxon>Bacteria</taxon>
        <taxon>Bacillati</taxon>
        <taxon>Actinomycetota</taxon>
        <taxon>Actinomycetes</taxon>
        <taxon>Kineosporiales</taxon>
        <taxon>Kineosporiaceae</taxon>
        <taxon>Kineosporia</taxon>
    </lineage>
</organism>
<evidence type="ECO:0000313" key="2">
    <source>
        <dbReference type="EMBL" id="MCD5317167.1"/>
    </source>
</evidence>